<keyword evidence="8" id="KW-1133">Transmembrane helix</keyword>
<dbReference type="InterPro" id="IPR017972">
    <property type="entry name" value="Cyt_P450_CS"/>
</dbReference>
<evidence type="ECO:0000256" key="1">
    <source>
        <dbReference type="ARBA" id="ARBA00001971"/>
    </source>
</evidence>
<evidence type="ECO:0000256" key="8">
    <source>
        <dbReference type="SAM" id="Phobius"/>
    </source>
</evidence>
<evidence type="ECO:0000256" key="4">
    <source>
        <dbReference type="ARBA" id="ARBA00022723"/>
    </source>
</evidence>
<feature type="transmembrane region" description="Helical" evidence="8">
    <location>
        <begin position="12"/>
        <end position="33"/>
    </location>
</feature>
<dbReference type="PRINTS" id="PR00463">
    <property type="entry name" value="EP450I"/>
</dbReference>
<dbReference type="GO" id="GO:0020037">
    <property type="term" value="F:heme binding"/>
    <property type="evidence" value="ECO:0007669"/>
    <property type="project" value="InterPro"/>
</dbReference>
<keyword evidence="4 6" id="KW-0479">Metal-binding</keyword>
<dbReference type="PROSITE" id="PS00086">
    <property type="entry name" value="CYTOCHROME_P450"/>
    <property type="match status" value="1"/>
</dbReference>
<evidence type="ECO:0000256" key="5">
    <source>
        <dbReference type="ARBA" id="ARBA00023004"/>
    </source>
</evidence>
<dbReference type="AlphaFoldDB" id="A0A9P9BP10"/>
<dbReference type="PANTHER" id="PTHR24305">
    <property type="entry name" value="CYTOCHROME P450"/>
    <property type="match status" value="1"/>
</dbReference>
<evidence type="ECO:0000256" key="6">
    <source>
        <dbReference type="PIRSR" id="PIRSR602401-1"/>
    </source>
</evidence>
<keyword evidence="10" id="KW-1185">Reference proteome</keyword>
<dbReference type="GeneID" id="70179875"/>
<evidence type="ECO:0000256" key="3">
    <source>
        <dbReference type="ARBA" id="ARBA00022617"/>
    </source>
</evidence>
<feature type="binding site" description="axial binding residue" evidence="6">
    <location>
        <position position="566"/>
    </location>
    <ligand>
        <name>heme</name>
        <dbReference type="ChEBI" id="CHEBI:30413"/>
    </ligand>
    <ligandPart>
        <name>Fe</name>
        <dbReference type="ChEBI" id="CHEBI:18248"/>
    </ligandPart>
</feature>
<dbReference type="Pfam" id="PF00067">
    <property type="entry name" value="p450"/>
    <property type="match status" value="2"/>
</dbReference>
<sequence>MASASSVAGAPASPLLLIGVISIPVALLLRWFASYTRTVLKVRSSGLPAIHSGLEIFESAVRSWFPRVPVLVPMDKFTLKKPFKKFADARSDMIVLTEASAPNRVAYLFGSPKSFREIGRNGDIFLKPVEKVRYRLLNTFGLQLVSTQNGAEHERHKRVVKAVFNAEFMENGWKNMRNMWRTMLREEGVYPAAANSDTAPIVRDMRSTMLKVTLGAIGASWFDIDIPWDPVDSSTSSDAGGSSCCGHMQQKKKSELMPFAETLQVVMDSPFAQITLPLWFMEWSPSSYLRRAGWAQRSLITHIKAAQSEARRRNEAFKEEIGGQDRARKYRNLIGALVDAQNDVEMAEQAEKGYVAPEVGLTDKEVQGNIFTFLIGGHETSSYTMTFAMSLLARNPEWQEKLHAEVSKANILPLDGAPSVDNPKPLKFLAYEEMSNFPLVLAAAVETLRMRDMAMQLTRVASCDTTLNYTTWEGDATANAAGAKVQKHTVAIPAGTRVHLDMAAFGVNPFKWEDPETYNPARHLRETEDVNGKRMTVNRNFEIRSNAATQVTFQDFLGFSAGSRQCIGKRFAEVTMVCFLAHMVLNFRWEVVPNPGETQEEANVRASTGSEQFVLTPPNYDLRMTRR</sequence>
<dbReference type="EMBL" id="JAGTJQ010000007">
    <property type="protein sequence ID" value="KAH7028044.1"/>
    <property type="molecule type" value="Genomic_DNA"/>
</dbReference>
<dbReference type="GO" id="GO:0016705">
    <property type="term" value="F:oxidoreductase activity, acting on paired donors, with incorporation or reduction of molecular oxygen"/>
    <property type="evidence" value="ECO:0007669"/>
    <property type="project" value="InterPro"/>
</dbReference>
<dbReference type="InterPro" id="IPR036396">
    <property type="entry name" value="Cyt_P450_sf"/>
</dbReference>
<dbReference type="OrthoDB" id="1470350at2759"/>
<evidence type="ECO:0000256" key="2">
    <source>
        <dbReference type="ARBA" id="ARBA00010617"/>
    </source>
</evidence>
<organism evidence="9 10">
    <name type="scientific">Microdochium trichocladiopsis</name>
    <dbReference type="NCBI Taxonomy" id="1682393"/>
    <lineage>
        <taxon>Eukaryota</taxon>
        <taxon>Fungi</taxon>
        <taxon>Dikarya</taxon>
        <taxon>Ascomycota</taxon>
        <taxon>Pezizomycotina</taxon>
        <taxon>Sordariomycetes</taxon>
        <taxon>Xylariomycetidae</taxon>
        <taxon>Xylariales</taxon>
        <taxon>Microdochiaceae</taxon>
        <taxon>Microdochium</taxon>
    </lineage>
</organism>
<keyword evidence="8" id="KW-0812">Transmembrane</keyword>
<proteinExistence type="inferred from homology"/>
<dbReference type="GO" id="GO:0004497">
    <property type="term" value="F:monooxygenase activity"/>
    <property type="evidence" value="ECO:0007669"/>
    <property type="project" value="UniProtKB-KW"/>
</dbReference>
<comment type="similarity">
    <text evidence="2 7">Belongs to the cytochrome P450 family.</text>
</comment>
<gene>
    <name evidence="9" type="ORF">B0I36DRAFT_247710</name>
</gene>
<evidence type="ECO:0000256" key="7">
    <source>
        <dbReference type="RuleBase" id="RU000461"/>
    </source>
</evidence>
<dbReference type="SUPFAM" id="SSF48264">
    <property type="entry name" value="Cytochrome P450"/>
    <property type="match status" value="1"/>
</dbReference>
<dbReference type="RefSeq" id="XP_046010843.1">
    <property type="nucleotide sequence ID" value="XM_046150329.1"/>
</dbReference>
<comment type="cofactor">
    <cofactor evidence="1 6">
        <name>heme</name>
        <dbReference type="ChEBI" id="CHEBI:30413"/>
    </cofactor>
</comment>
<dbReference type="PANTHER" id="PTHR24305:SF166">
    <property type="entry name" value="CYTOCHROME P450 12A4, MITOCHONDRIAL-RELATED"/>
    <property type="match status" value="1"/>
</dbReference>
<dbReference type="InterPro" id="IPR001128">
    <property type="entry name" value="Cyt_P450"/>
</dbReference>
<dbReference type="InterPro" id="IPR002401">
    <property type="entry name" value="Cyt_P450_E_grp-I"/>
</dbReference>
<dbReference type="PRINTS" id="PR00385">
    <property type="entry name" value="P450"/>
</dbReference>
<keyword evidence="3 6" id="KW-0349">Heme</keyword>
<accession>A0A9P9BP10</accession>
<protein>
    <submittedName>
        <fullName evidence="9">Cytochrome P450</fullName>
    </submittedName>
</protein>
<reference evidence="9" key="1">
    <citation type="journal article" date="2021" name="Nat. Commun.">
        <title>Genetic determinants of endophytism in the Arabidopsis root mycobiome.</title>
        <authorList>
            <person name="Mesny F."/>
            <person name="Miyauchi S."/>
            <person name="Thiergart T."/>
            <person name="Pickel B."/>
            <person name="Atanasova L."/>
            <person name="Karlsson M."/>
            <person name="Huettel B."/>
            <person name="Barry K.W."/>
            <person name="Haridas S."/>
            <person name="Chen C."/>
            <person name="Bauer D."/>
            <person name="Andreopoulos W."/>
            <person name="Pangilinan J."/>
            <person name="LaButti K."/>
            <person name="Riley R."/>
            <person name="Lipzen A."/>
            <person name="Clum A."/>
            <person name="Drula E."/>
            <person name="Henrissat B."/>
            <person name="Kohler A."/>
            <person name="Grigoriev I.V."/>
            <person name="Martin F.M."/>
            <person name="Hacquard S."/>
        </authorList>
    </citation>
    <scope>NUCLEOTIDE SEQUENCE</scope>
    <source>
        <strain evidence="9">MPI-CAGE-CH-0230</strain>
    </source>
</reference>
<dbReference type="InterPro" id="IPR050121">
    <property type="entry name" value="Cytochrome_P450_monoxygenase"/>
</dbReference>
<name>A0A9P9BP10_9PEZI</name>
<keyword evidence="7" id="KW-0503">Monooxygenase</keyword>
<keyword evidence="7" id="KW-0560">Oxidoreductase</keyword>
<dbReference type="Gene3D" id="1.10.630.10">
    <property type="entry name" value="Cytochrome P450"/>
    <property type="match status" value="1"/>
</dbReference>
<evidence type="ECO:0000313" key="9">
    <source>
        <dbReference type="EMBL" id="KAH7028044.1"/>
    </source>
</evidence>
<evidence type="ECO:0000313" key="10">
    <source>
        <dbReference type="Proteomes" id="UP000756346"/>
    </source>
</evidence>
<dbReference type="Proteomes" id="UP000756346">
    <property type="component" value="Unassembled WGS sequence"/>
</dbReference>
<keyword evidence="8" id="KW-0472">Membrane</keyword>
<comment type="caution">
    <text evidence="9">The sequence shown here is derived from an EMBL/GenBank/DDBJ whole genome shotgun (WGS) entry which is preliminary data.</text>
</comment>
<keyword evidence="5 6" id="KW-0408">Iron</keyword>
<dbReference type="GO" id="GO:0005506">
    <property type="term" value="F:iron ion binding"/>
    <property type="evidence" value="ECO:0007669"/>
    <property type="project" value="InterPro"/>
</dbReference>